<keyword evidence="3 6" id="KW-0489">Methyltransferase</keyword>
<dbReference type="NCBIfam" id="TIGR00138">
    <property type="entry name" value="rsmG_gidB"/>
    <property type="match status" value="1"/>
</dbReference>
<evidence type="ECO:0000256" key="6">
    <source>
        <dbReference type="HAMAP-Rule" id="MF_00074"/>
    </source>
</evidence>
<evidence type="ECO:0000313" key="7">
    <source>
        <dbReference type="EMBL" id="KPJ64674.1"/>
    </source>
</evidence>
<evidence type="ECO:0000313" key="8">
    <source>
        <dbReference type="Proteomes" id="UP000052020"/>
    </source>
</evidence>
<dbReference type="PANTHER" id="PTHR31760">
    <property type="entry name" value="S-ADENOSYL-L-METHIONINE-DEPENDENT METHYLTRANSFERASES SUPERFAMILY PROTEIN"/>
    <property type="match status" value="1"/>
</dbReference>
<dbReference type="EMBL" id="LIZY01000013">
    <property type="protein sequence ID" value="KPJ64674.1"/>
    <property type="molecule type" value="Genomic_DNA"/>
</dbReference>
<keyword evidence="5 6" id="KW-0949">S-adenosyl-L-methionine</keyword>
<dbReference type="Gene3D" id="3.40.50.150">
    <property type="entry name" value="Vaccinia Virus protein VP39"/>
    <property type="match status" value="1"/>
</dbReference>
<keyword evidence="1 6" id="KW-0963">Cytoplasm</keyword>
<feature type="binding site" evidence="6">
    <location>
        <begin position="137"/>
        <end position="138"/>
    </location>
    <ligand>
        <name>S-adenosyl-L-methionine</name>
        <dbReference type="ChEBI" id="CHEBI:59789"/>
    </ligand>
</feature>
<comment type="caution">
    <text evidence="7">The sequence shown here is derived from an EMBL/GenBank/DDBJ whole genome shotgun (WGS) entry which is preliminary data.</text>
</comment>
<dbReference type="PATRIC" id="fig|1704032.3.peg.1091"/>
<evidence type="ECO:0000256" key="2">
    <source>
        <dbReference type="ARBA" id="ARBA00022552"/>
    </source>
</evidence>
<feature type="binding site" evidence="6">
    <location>
        <position position="156"/>
    </location>
    <ligand>
        <name>S-adenosyl-L-methionine</name>
        <dbReference type="ChEBI" id="CHEBI:59789"/>
    </ligand>
</feature>
<accession>A0A0S7XQ92</accession>
<keyword evidence="4 6" id="KW-0808">Transferase</keyword>
<dbReference type="GO" id="GO:0070043">
    <property type="term" value="F:rRNA (guanine-N7-)-methyltransferase activity"/>
    <property type="evidence" value="ECO:0007669"/>
    <property type="project" value="UniProtKB-UniRule"/>
</dbReference>
<gene>
    <name evidence="6" type="primary">rsmG</name>
    <name evidence="7" type="ORF">AMK68_00965</name>
</gene>
<comment type="similarity">
    <text evidence="6">Belongs to the methyltransferase superfamily. RNA methyltransferase RsmG family.</text>
</comment>
<comment type="subcellular location">
    <subcellularLocation>
        <location evidence="6">Cytoplasm</location>
    </subcellularLocation>
</comment>
<feature type="binding site" evidence="6">
    <location>
        <position position="91"/>
    </location>
    <ligand>
        <name>S-adenosyl-L-methionine</name>
        <dbReference type="ChEBI" id="CHEBI:59789"/>
    </ligand>
</feature>
<dbReference type="InterPro" id="IPR029063">
    <property type="entry name" value="SAM-dependent_MTases_sf"/>
</dbReference>
<dbReference type="PIRSF" id="PIRSF003078">
    <property type="entry name" value="GidB"/>
    <property type="match status" value="1"/>
</dbReference>
<dbReference type="HAMAP" id="MF_00074">
    <property type="entry name" value="16SrRNA_methyltr_G"/>
    <property type="match status" value="1"/>
</dbReference>
<name>A0A0S7XQ92_9BACT</name>
<evidence type="ECO:0000256" key="3">
    <source>
        <dbReference type="ARBA" id="ARBA00022603"/>
    </source>
</evidence>
<dbReference type="AlphaFoldDB" id="A0A0S7XQ92"/>
<proteinExistence type="inferred from homology"/>
<dbReference type="Pfam" id="PF02527">
    <property type="entry name" value="GidB"/>
    <property type="match status" value="1"/>
</dbReference>
<evidence type="ECO:0000256" key="5">
    <source>
        <dbReference type="ARBA" id="ARBA00022691"/>
    </source>
</evidence>
<feature type="binding site" evidence="6">
    <location>
        <begin position="109"/>
        <end position="111"/>
    </location>
    <ligand>
        <name>S-adenosyl-L-methionine</name>
        <dbReference type="ChEBI" id="CHEBI:59789"/>
    </ligand>
</feature>
<dbReference type="EC" id="2.1.1.-" evidence="6"/>
<reference evidence="7 8" key="1">
    <citation type="journal article" date="2015" name="Microbiome">
        <title>Genomic resolution of linkages in carbon, nitrogen, and sulfur cycling among widespread estuary sediment bacteria.</title>
        <authorList>
            <person name="Baker B.J."/>
            <person name="Lazar C.S."/>
            <person name="Teske A.P."/>
            <person name="Dick G.J."/>
        </authorList>
    </citation>
    <scope>NUCLEOTIDE SEQUENCE [LARGE SCALE GENOMIC DNA]</scope>
    <source>
        <strain evidence="7">DG_56</strain>
    </source>
</reference>
<keyword evidence="2 6" id="KW-0698">rRNA processing</keyword>
<organism evidence="7 8">
    <name type="scientific">candidate division KD3-62 bacterium DG_56</name>
    <dbReference type="NCBI Taxonomy" id="1704032"/>
    <lineage>
        <taxon>Bacteria</taxon>
        <taxon>candidate division KD3-62</taxon>
    </lineage>
</organism>
<dbReference type="InterPro" id="IPR003682">
    <property type="entry name" value="rRNA_ssu_MeTfrase_G"/>
</dbReference>
<dbReference type="SUPFAM" id="SSF53335">
    <property type="entry name" value="S-adenosyl-L-methionine-dependent methyltransferases"/>
    <property type="match status" value="1"/>
</dbReference>
<protein>
    <recommendedName>
        <fullName evidence="6">Ribosomal RNA small subunit methyltransferase G</fullName>
        <ecNumber evidence="6">2.1.1.-</ecNumber>
    </recommendedName>
    <alternativeName>
        <fullName evidence="6">16S rRNA 7-methylguanosine methyltransferase</fullName>
        <shortName evidence="6">16S rRNA m7G methyltransferase</shortName>
    </alternativeName>
</protein>
<dbReference type="GO" id="GO:0005829">
    <property type="term" value="C:cytosol"/>
    <property type="evidence" value="ECO:0007669"/>
    <property type="project" value="TreeGrafter"/>
</dbReference>
<sequence length="255" mass="27390">MASPGPTDFTAWADLLTRGATELGVTVGHDALRRLWEYAGVLQEWSRRMNLVGSSAPGLTARVHILDSMAVLRFLPASTRLCADVGTGAGLPGMVAALVAPGTHWALIDASHKRCSFLSHVQSALQVANVTVHCARAEEIGRDPAMREAHDVAVSRAVGPLEVVAEYCLPLVRVGGQCLALKGPAVEKEVGAASAAIQRLGGRMREVVQYRLPLGDEERRAVVIDKIGRTPDKFPRRAGVAAKRAREVDRRRRGV</sequence>
<evidence type="ECO:0000256" key="4">
    <source>
        <dbReference type="ARBA" id="ARBA00022679"/>
    </source>
</evidence>
<comment type="function">
    <text evidence="6">Specifically methylates the N7 position of a guanine in 16S rRNA.</text>
</comment>
<feature type="binding site" evidence="6">
    <location>
        <position position="86"/>
    </location>
    <ligand>
        <name>S-adenosyl-L-methionine</name>
        <dbReference type="ChEBI" id="CHEBI:59789"/>
    </ligand>
</feature>
<dbReference type="PANTHER" id="PTHR31760:SF0">
    <property type="entry name" value="S-ADENOSYL-L-METHIONINE-DEPENDENT METHYLTRANSFERASES SUPERFAMILY PROTEIN"/>
    <property type="match status" value="1"/>
</dbReference>
<evidence type="ECO:0000256" key="1">
    <source>
        <dbReference type="ARBA" id="ARBA00022490"/>
    </source>
</evidence>
<dbReference type="Proteomes" id="UP000052020">
    <property type="component" value="Unassembled WGS sequence"/>
</dbReference>